<accession>A0A4R7G740</accession>
<dbReference type="Proteomes" id="UP000294506">
    <property type="component" value="Unassembled WGS sequence"/>
</dbReference>
<dbReference type="EMBL" id="SOAN01000001">
    <property type="protein sequence ID" value="TDS87270.1"/>
    <property type="molecule type" value="Genomic_DNA"/>
</dbReference>
<evidence type="ECO:0000313" key="3">
    <source>
        <dbReference type="Proteomes" id="UP000294506"/>
    </source>
</evidence>
<protein>
    <recommendedName>
        <fullName evidence="4">Integral membrane protein</fullName>
    </recommendedName>
</protein>
<organism evidence="2 3">
    <name type="scientific">Nesterenkonia aurantiaca</name>
    <dbReference type="NCBI Taxonomy" id="1436010"/>
    <lineage>
        <taxon>Bacteria</taxon>
        <taxon>Bacillati</taxon>
        <taxon>Actinomycetota</taxon>
        <taxon>Actinomycetes</taxon>
        <taxon>Micrococcales</taxon>
        <taxon>Micrococcaceae</taxon>
        <taxon>Nesterenkonia</taxon>
    </lineage>
</organism>
<feature type="transmembrane region" description="Helical" evidence="1">
    <location>
        <begin position="414"/>
        <end position="433"/>
    </location>
</feature>
<evidence type="ECO:0000256" key="1">
    <source>
        <dbReference type="SAM" id="Phobius"/>
    </source>
</evidence>
<feature type="transmembrane region" description="Helical" evidence="1">
    <location>
        <begin position="45"/>
        <end position="67"/>
    </location>
</feature>
<name>A0A4R7G740_9MICC</name>
<keyword evidence="1" id="KW-0472">Membrane</keyword>
<keyword evidence="1" id="KW-1133">Transmembrane helix</keyword>
<sequence>MDATETRDQKIARLSEEVARLRSQLKTQPVQAPPTRTRRTGGGRAFLATLLILLGVLMAPLALVAAWTKAEVTDTDQFVATMAPIVEDPAFQAFLVEEITVAINEEIDLETVTSDLFDGIATLDLPPRASDALQLLEQPAVEGAQSQIRSTTERLIASDTFEQVWDQALRISHARLISALSGDTSGAVVINESGEVGIQLGPLVASVKEQLTAQGFALAERIPEVDRTVVLAQSDELVQARTAYQAVDVLGFVLPWVSIGLIAVGVLVAGRRAKALIWAGVGLAFAMALLAIGVALGRVLAVATVSPQYMPSGAAEAIYDALVPLLYSTALAVGTAGVTLAAVSYFAGPFRGAIAVRRLTVDSAEHLRVAAEKAGASTGRFGTFLHRARRYIRIGIAVIGAAVVLLMRPLTPEVILWTVFGALLSILLLELLWRPPSVEAEPAQHRASAAAHEQSGAAQ</sequence>
<dbReference type="AlphaFoldDB" id="A0A4R7G740"/>
<feature type="transmembrane region" description="Helical" evidence="1">
    <location>
        <begin position="249"/>
        <end position="269"/>
    </location>
</feature>
<feature type="transmembrane region" description="Helical" evidence="1">
    <location>
        <begin position="390"/>
        <end position="408"/>
    </location>
</feature>
<gene>
    <name evidence="2" type="ORF">EV640_10151</name>
</gene>
<evidence type="ECO:0000313" key="2">
    <source>
        <dbReference type="EMBL" id="TDS87270.1"/>
    </source>
</evidence>
<keyword evidence="1" id="KW-0812">Transmembrane</keyword>
<dbReference type="RefSeq" id="WP_133725427.1">
    <property type="nucleotide sequence ID" value="NZ_SOAN01000001.1"/>
</dbReference>
<keyword evidence="3" id="KW-1185">Reference proteome</keyword>
<feature type="transmembrane region" description="Helical" evidence="1">
    <location>
        <begin position="276"/>
        <end position="305"/>
    </location>
</feature>
<feature type="transmembrane region" description="Helical" evidence="1">
    <location>
        <begin position="325"/>
        <end position="348"/>
    </location>
</feature>
<comment type="caution">
    <text evidence="2">The sequence shown here is derived from an EMBL/GenBank/DDBJ whole genome shotgun (WGS) entry which is preliminary data.</text>
</comment>
<reference evidence="2 3" key="1">
    <citation type="submission" date="2019-03" db="EMBL/GenBank/DDBJ databases">
        <title>Genomic Encyclopedia of Type Strains, Phase III (KMG-III): the genomes of soil and plant-associated and newly described type strains.</title>
        <authorList>
            <person name="Whitman W."/>
        </authorList>
    </citation>
    <scope>NUCLEOTIDE SEQUENCE [LARGE SCALE GENOMIC DNA]</scope>
    <source>
        <strain evidence="2 3">DSM 27373</strain>
    </source>
</reference>
<evidence type="ECO:0008006" key="4">
    <source>
        <dbReference type="Google" id="ProtNLM"/>
    </source>
</evidence>
<proteinExistence type="predicted"/>